<evidence type="ECO:0000256" key="2">
    <source>
        <dbReference type="ARBA" id="ARBA00011245"/>
    </source>
</evidence>
<evidence type="ECO:0000256" key="5">
    <source>
        <dbReference type="ARBA" id="ARBA00023199"/>
    </source>
</evidence>
<evidence type="ECO:0000256" key="9">
    <source>
        <dbReference type="ARBA" id="ARBA00049244"/>
    </source>
</evidence>
<accession>A0A963Z524</accession>
<dbReference type="GO" id="GO:0003684">
    <property type="term" value="F:damaged DNA binding"/>
    <property type="evidence" value="ECO:0007669"/>
    <property type="project" value="InterPro"/>
</dbReference>
<reference evidence="11 12" key="1">
    <citation type="journal article" date="2021" name="Microorganisms">
        <title>Acidisoma silvae sp. nov. and Acidisomacellulosilytica sp. nov., Two Acidophilic Bacteria Isolated from Decaying Wood, Hydrolyzing Cellulose and Producing Poly-3-hydroxybutyrate.</title>
        <authorList>
            <person name="Mieszkin S."/>
            <person name="Pouder E."/>
            <person name="Uroz S."/>
            <person name="Simon-Colin C."/>
            <person name="Alain K."/>
        </authorList>
    </citation>
    <scope>NUCLEOTIDE SEQUENCE [LARGE SCALE GENOMIC DNA]</scope>
    <source>
        <strain evidence="11 12">HW T5.17</strain>
    </source>
</reference>
<dbReference type="InterPro" id="IPR043128">
    <property type="entry name" value="Rev_trsase/Diguanyl_cyclase"/>
</dbReference>
<evidence type="ECO:0000256" key="8">
    <source>
        <dbReference type="ARBA" id="ARBA00025589"/>
    </source>
</evidence>
<keyword evidence="4" id="KW-0227">DNA damage</keyword>
<protein>
    <recommendedName>
        <fullName evidence="3">DNA-directed DNA polymerase</fullName>
        <ecNumber evidence="3">2.7.7.7</ecNumber>
    </recommendedName>
</protein>
<dbReference type="InterPro" id="IPR025188">
    <property type="entry name" value="DUF4113"/>
</dbReference>
<dbReference type="SUPFAM" id="SSF56672">
    <property type="entry name" value="DNA/RNA polymerases"/>
    <property type="match status" value="1"/>
</dbReference>
<evidence type="ECO:0000313" key="12">
    <source>
        <dbReference type="Proteomes" id="UP000721844"/>
    </source>
</evidence>
<dbReference type="GO" id="GO:0003887">
    <property type="term" value="F:DNA-directed DNA polymerase activity"/>
    <property type="evidence" value="ECO:0007669"/>
    <property type="project" value="TreeGrafter"/>
</dbReference>
<name>A0A963Z524_9PROT</name>
<dbReference type="Pfam" id="PF11799">
    <property type="entry name" value="IMS_C"/>
    <property type="match status" value="1"/>
</dbReference>
<evidence type="ECO:0000256" key="4">
    <source>
        <dbReference type="ARBA" id="ARBA00022763"/>
    </source>
</evidence>
<dbReference type="PANTHER" id="PTHR11076">
    <property type="entry name" value="DNA REPAIR POLYMERASE UMUC / TRANSFERASE FAMILY MEMBER"/>
    <property type="match status" value="1"/>
</dbReference>
<keyword evidence="5" id="KW-0741">SOS mutagenesis</keyword>
<dbReference type="InterPro" id="IPR043502">
    <property type="entry name" value="DNA/RNA_pol_sf"/>
</dbReference>
<dbReference type="InterPro" id="IPR017961">
    <property type="entry name" value="DNA_pol_Y-fam_little_finger"/>
</dbReference>
<dbReference type="GO" id="GO:0005829">
    <property type="term" value="C:cytosol"/>
    <property type="evidence" value="ECO:0007669"/>
    <property type="project" value="TreeGrafter"/>
</dbReference>
<keyword evidence="7" id="KW-0742">SOS response</keyword>
<organism evidence="11 12">
    <name type="scientific">Acidisoma cellulosilyticum</name>
    <dbReference type="NCBI Taxonomy" id="2802395"/>
    <lineage>
        <taxon>Bacteria</taxon>
        <taxon>Pseudomonadati</taxon>
        <taxon>Pseudomonadota</taxon>
        <taxon>Alphaproteobacteria</taxon>
        <taxon>Acetobacterales</taxon>
        <taxon>Acidocellaceae</taxon>
        <taxon>Acidisoma</taxon>
    </lineage>
</organism>
<keyword evidence="6" id="KW-0234">DNA repair</keyword>
<evidence type="ECO:0000256" key="6">
    <source>
        <dbReference type="ARBA" id="ARBA00023204"/>
    </source>
</evidence>
<dbReference type="CDD" id="cd01700">
    <property type="entry name" value="PolY_Pol_V_umuC"/>
    <property type="match status" value="1"/>
</dbReference>
<comment type="subunit">
    <text evidence="2">Monomer.</text>
</comment>
<dbReference type="NCBIfam" id="NF002955">
    <property type="entry name" value="PRK03609.1"/>
    <property type="match status" value="1"/>
</dbReference>
<evidence type="ECO:0000256" key="3">
    <source>
        <dbReference type="ARBA" id="ARBA00012417"/>
    </source>
</evidence>
<dbReference type="Pfam" id="PF13438">
    <property type="entry name" value="DUF4113"/>
    <property type="match status" value="1"/>
</dbReference>
<dbReference type="GO" id="GO:0006281">
    <property type="term" value="P:DNA repair"/>
    <property type="evidence" value="ECO:0007669"/>
    <property type="project" value="UniProtKB-KW"/>
</dbReference>
<dbReference type="Proteomes" id="UP000721844">
    <property type="component" value="Unassembled WGS sequence"/>
</dbReference>
<dbReference type="EMBL" id="JAESVA010000010">
    <property type="protein sequence ID" value="MCB8882949.1"/>
    <property type="molecule type" value="Genomic_DNA"/>
</dbReference>
<dbReference type="PANTHER" id="PTHR11076:SF34">
    <property type="entry name" value="PROTEIN UMUC"/>
    <property type="match status" value="1"/>
</dbReference>
<comment type="catalytic activity">
    <reaction evidence="9">
        <text>DNA(n) + a 2'-deoxyribonucleoside 5'-triphosphate = DNA(n+1) + diphosphate</text>
        <dbReference type="Rhea" id="RHEA:22508"/>
        <dbReference type="Rhea" id="RHEA-COMP:17339"/>
        <dbReference type="Rhea" id="RHEA-COMP:17340"/>
        <dbReference type="ChEBI" id="CHEBI:33019"/>
        <dbReference type="ChEBI" id="CHEBI:61560"/>
        <dbReference type="ChEBI" id="CHEBI:173112"/>
        <dbReference type="EC" id="2.7.7.7"/>
    </reaction>
</comment>
<dbReference type="PROSITE" id="PS50173">
    <property type="entry name" value="UMUC"/>
    <property type="match status" value="1"/>
</dbReference>
<comment type="function">
    <text evidence="8">Poorly processive, error-prone DNA polymerase involved in untargeted mutagenesis. Copies undamaged DNA at stalled replication forks, which arise in vivo from mismatched or misaligned primer ends. These misaligned primers can be extended by PolIV. Exhibits no 3'-5' exonuclease (proofreading) activity. May be involved in translesional synthesis, in conjunction with the beta clamp from PolIII.</text>
</comment>
<proteinExistence type="inferred from homology"/>
<dbReference type="AlphaFoldDB" id="A0A963Z524"/>
<dbReference type="GO" id="GO:0009432">
    <property type="term" value="P:SOS response"/>
    <property type="evidence" value="ECO:0007669"/>
    <property type="project" value="UniProtKB-KW"/>
</dbReference>
<gene>
    <name evidence="11" type="ORF">ACELLULO517_22065</name>
</gene>
<dbReference type="GO" id="GO:0042276">
    <property type="term" value="P:error-prone translesion synthesis"/>
    <property type="evidence" value="ECO:0007669"/>
    <property type="project" value="TreeGrafter"/>
</dbReference>
<keyword evidence="12" id="KW-1185">Reference proteome</keyword>
<dbReference type="Gene3D" id="1.10.150.20">
    <property type="entry name" value="5' to 3' exonuclease, C-terminal subdomain"/>
    <property type="match status" value="1"/>
</dbReference>
<comment type="similarity">
    <text evidence="1">Belongs to the DNA polymerase type-Y family.</text>
</comment>
<evidence type="ECO:0000256" key="1">
    <source>
        <dbReference type="ARBA" id="ARBA00010945"/>
    </source>
</evidence>
<dbReference type="RefSeq" id="WP_227309607.1">
    <property type="nucleotide sequence ID" value="NZ_JAESVA010000010.1"/>
</dbReference>
<evidence type="ECO:0000313" key="11">
    <source>
        <dbReference type="EMBL" id="MCB8882949.1"/>
    </source>
</evidence>
<dbReference type="Gene3D" id="3.30.70.270">
    <property type="match status" value="1"/>
</dbReference>
<comment type="caution">
    <text evidence="11">The sequence shown here is derived from an EMBL/GenBank/DDBJ whole genome shotgun (WGS) entry which is preliminary data.</text>
</comment>
<dbReference type="Pfam" id="PF00817">
    <property type="entry name" value="IMS"/>
    <property type="match status" value="1"/>
</dbReference>
<dbReference type="Gene3D" id="3.40.1170.60">
    <property type="match status" value="1"/>
</dbReference>
<feature type="domain" description="UmuC" evidence="10">
    <location>
        <begin position="4"/>
        <end position="189"/>
    </location>
</feature>
<evidence type="ECO:0000259" key="10">
    <source>
        <dbReference type="PROSITE" id="PS50173"/>
    </source>
</evidence>
<dbReference type="EC" id="2.7.7.7" evidence="3"/>
<dbReference type="InterPro" id="IPR001126">
    <property type="entry name" value="UmuC"/>
</dbReference>
<sequence length="422" mass="46599">MPALALIDMNNFYVSCERVFRPDLEGRAVIVLSNNDGCAIARSQEAKDLGIKMGDPWFKIRDAYRRAGGVGLSSNYALYGDMSARIGDVLAQFSPDIETYSIDESFVSLEAVPPQSRFQLAKDMATTVRRWIGISCCVGIGPTKTLAKLANFTAKKRLLDNNGVADLMDEERRARAMAVIPVGEIWGIGRASATKLNALGVETAADLLRVDRRLVRNVLTVVGERIVAELAGESCVDLDLEPPPQKGCAVTRSFGRSICEWTEMEEALAFYAARAGEKLRRQNRAASVMQVFMHTNRFNGDPPYSNAATARLPEATTDTRDLIAMALVLGRRIWRPGYRFAKAGVILDELVDASAVQRSFLVDPDRRGKSAPLMAVIDDINNRMGNGTLTLAATGICRHWKMQAGMRTSRYTTRWDELARVR</sequence>
<evidence type="ECO:0000256" key="7">
    <source>
        <dbReference type="ARBA" id="ARBA00023236"/>
    </source>
</evidence>
<dbReference type="InterPro" id="IPR050116">
    <property type="entry name" value="DNA_polymerase-Y"/>
</dbReference>